<evidence type="ECO:0000256" key="3">
    <source>
        <dbReference type="ARBA" id="ARBA00008750"/>
    </source>
</evidence>
<dbReference type="SUPFAM" id="SSF51735">
    <property type="entry name" value="NAD(P)-binding Rossmann-fold domains"/>
    <property type="match status" value="1"/>
</dbReference>
<dbReference type="SUPFAM" id="SSF48179">
    <property type="entry name" value="6-phosphogluconate dehydrogenase C-terminal domain-like"/>
    <property type="match status" value="2"/>
</dbReference>
<keyword evidence="11" id="KW-0511">Multifunctional enzyme</keyword>
<dbReference type="Pfam" id="PF00378">
    <property type="entry name" value="ECH_1"/>
    <property type="match status" value="1"/>
</dbReference>
<dbReference type="SUPFAM" id="SSF52096">
    <property type="entry name" value="ClpP/crotonase"/>
    <property type="match status" value="1"/>
</dbReference>
<dbReference type="Proteomes" id="UP000062788">
    <property type="component" value="Unassembled WGS sequence"/>
</dbReference>
<feature type="domain" description="3-hydroxyacyl-CoA dehydrogenase C-terminal" evidence="13">
    <location>
        <begin position="497"/>
        <end position="593"/>
    </location>
</feature>
<evidence type="ECO:0000256" key="2">
    <source>
        <dbReference type="ARBA" id="ARBA00007005"/>
    </source>
</evidence>
<comment type="similarity">
    <text evidence="2">In the central section; belongs to the 3-hydroxyacyl-CoA dehydrogenase family.</text>
</comment>
<keyword evidence="16" id="KW-1185">Reference proteome</keyword>
<evidence type="ECO:0000256" key="4">
    <source>
        <dbReference type="ARBA" id="ARBA00012076"/>
    </source>
</evidence>
<organism evidence="15 16">
    <name type="scientific">Burkholderia singularis</name>
    <dbReference type="NCBI Taxonomy" id="1503053"/>
    <lineage>
        <taxon>Bacteria</taxon>
        <taxon>Pseudomonadati</taxon>
        <taxon>Pseudomonadota</taxon>
        <taxon>Betaproteobacteria</taxon>
        <taxon>Burkholderiales</taxon>
        <taxon>Burkholderiaceae</taxon>
        <taxon>Burkholderia</taxon>
        <taxon>pseudomallei group</taxon>
    </lineage>
</organism>
<dbReference type="UniPathway" id="UPA00659"/>
<keyword evidence="8" id="KW-0520">NAD</keyword>
<keyword evidence="5" id="KW-0276">Fatty acid metabolism</keyword>
<dbReference type="FunFam" id="3.40.50.720:FF:000009">
    <property type="entry name" value="Fatty oxidation complex, alpha subunit"/>
    <property type="match status" value="1"/>
</dbReference>
<dbReference type="InterPro" id="IPR029045">
    <property type="entry name" value="ClpP/crotonase-like_dom_sf"/>
</dbReference>
<dbReference type="InterPro" id="IPR036291">
    <property type="entry name" value="NAD(P)-bd_dom_sf"/>
</dbReference>
<dbReference type="Gene3D" id="3.90.226.10">
    <property type="entry name" value="2-enoyl-CoA Hydratase, Chain A, domain 1"/>
    <property type="match status" value="1"/>
</dbReference>
<dbReference type="GO" id="GO:0006635">
    <property type="term" value="P:fatty acid beta-oxidation"/>
    <property type="evidence" value="ECO:0007669"/>
    <property type="project" value="UniProtKB-UniPathway"/>
</dbReference>
<name>A0A103E128_9BURK</name>
<dbReference type="EC" id="4.2.1.17" evidence="4"/>
<proteinExistence type="inferred from homology"/>
<dbReference type="AlphaFoldDB" id="A0A103E128"/>
<evidence type="ECO:0000256" key="1">
    <source>
        <dbReference type="ARBA" id="ARBA00005005"/>
    </source>
</evidence>
<dbReference type="FunFam" id="3.90.226.10:FF:000011">
    <property type="entry name" value="Fatty acid oxidation complex subunit alpha"/>
    <property type="match status" value="1"/>
</dbReference>
<comment type="caution">
    <text evidence="15">The sequence shown here is derived from an EMBL/GenBank/DDBJ whole genome shotgun (WGS) entry which is preliminary data.</text>
</comment>
<evidence type="ECO:0000259" key="14">
    <source>
        <dbReference type="Pfam" id="PF02737"/>
    </source>
</evidence>
<keyword evidence="10" id="KW-0456">Lyase</keyword>
<evidence type="ECO:0000256" key="7">
    <source>
        <dbReference type="ARBA" id="ARBA00023002"/>
    </source>
</evidence>
<dbReference type="PANTHER" id="PTHR43612">
    <property type="entry name" value="TRIFUNCTIONAL ENZYME SUBUNIT ALPHA"/>
    <property type="match status" value="1"/>
</dbReference>
<comment type="pathway">
    <text evidence="1">Lipid metabolism; fatty acid beta-oxidation.</text>
</comment>
<dbReference type="InterPro" id="IPR006108">
    <property type="entry name" value="3HC_DH_C"/>
</dbReference>
<keyword evidence="7" id="KW-0560">Oxidoreductase</keyword>
<evidence type="ECO:0000256" key="8">
    <source>
        <dbReference type="ARBA" id="ARBA00023027"/>
    </source>
</evidence>
<feature type="domain" description="3-hydroxyacyl-CoA dehydrogenase NAD binding" evidence="14">
    <location>
        <begin position="316"/>
        <end position="494"/>
    </location>
</feature>
<dbReference type="GO" id="GO:0016509">
    <property type="term" value="F:long-chain (3S)-3-hydroxyacyl-CoA dehydrogenase (NAD+) activity"/>
    <property type="evidence" value="ECO:0007669"/>
    <property type="project" value="TreeGrafter"/>
</dbReference>
<evidence type="ECO:0000256" key="9">
    <source>
        <dbReference type="ARBA" id="ARBA00023098"/>
    </source>
</evidence>
<dbReference type="Gene3D" id="3.40.50.720">
    <property type="entry name" value="NAD(P)-binding Rossmann-like Domain"/>
    <property type="match status" value="1"/>
</dbReference>
<dbReference type="GO" id="GO:0004300">
    <property type="term" value="F:enoyl-CoA hydratase activity"/>
    <property type="evidence" value="ECO:0007669"/>
    <property type="project" value="UniProtKB-EC"/>
</dbReference>
<comment type="catalytic activity">
    <reaction evidence="12">
        <text>a (3S)-3-hydroxyacyl-CoA + NAD(+) = a 3-oxoacyl-CoA + NADH + H(+)</text>
        <dbReference type="Rhea" id="RHEA:22432"/>
        <dbReference type="ChEBI" id="CHEBI:15378"/>
        <dbReference type="ChEBI" id="CHEBI:57318"/>
        <dbReference type="ChEBI" id="CHEBI:57540"/>
        <dbReference type="ChEBI" id="CHEBI:57945"/>
        <dbReference type="ChEBI" id="CHEBI:90726"/>
        <dbReference type="EC" id="1.1.1.35"/>
    </reaction>
</comment>
<dbReference type="InterPro" id="IPR001753">
    <property type="entry name" value="Enoyl-CoA_hydra/iso"/>
</dbReference>
<comment type="similarity">
    <text evidence="3">In the N-terminal section; belongs to the enoyl-CoA hydratase/isomerase family.</text>
</comment>
<evidence type="ECO:0000313" key="15">
    <source>
        <dbReference type="EMBL" id="KVE26041.1"/>
    </source>
</evidence>
<evidence type="ECO:0000256" key="11">
    <source>
        <dbReference type="ARBA" id="ARBA00023268"/>
    </source>
</evidence>
<dbReference type="InterPro" id="IPR006176">
    <property type="entry name" value="3-OHacyl-CoA_DH_NAD-bd"/>
</dbReference>
<dbReference type="RefSeq" id="WP_059518419.1">
    <property type="nucleotide sequence ID" value="NZ_LOWA01000036.1"/>
</dbReference>
<evidence type="ECO:0000256" key="12">
    <source>
        <dbReference type="ARBA" id="ARBA00049556"/>
    </source>
</evidence>
<keyword evidence="9" id="KW-0443">Lipid metabolism</keyword>
<protein>
    <recommendedName>
        <fullName evidence="4">enoyl-CoA hydratase</fullName>
        <ecNumber evidence="4">4.2.1.17</ecNumber>
    </recommendedName>
</protein>
<dbReference type="InterPro" id="IPR050136">
    <property type="entry name" value="FA_oxidation_alpha_subunit"/>
</dbReference>
<dbReference type="EMBL" id="LOWA01000036">
    <property type="protein sequence ID" value="KVE26041.1"/>
    <property type="molecule type" value="Genomic_DNA"/>
</dbReference>
<evidence type="ECO:0000256" key="5">
    <source>
        <dbReference type="ARBA" id="ARBA00022832"/>
    </source>
</evidence>
<accession>A0A103E128</accession>
<dbReference type="OrthoDB" id="5287258at2"/>
<gene>
    <name evidence="15" type="ORF">WS67_16865</name>
</gene>
<reference evidence="15 16" key="1">
    <citation type="submission" date="2015-11" db="EMBL/GenBank/DDBJ databases">
        <title>Expanding the genomic diversity of Burkholderia species for the development of highly accurate diagnostics.</title>
        <authorList>
            <person name="Sahl J."/>
            <person name="Keim P."/>
            <person name="Wagner D."/>
        </authorList>
    </citation>
    <scope>NUCLEOTIDE SEQUENCE [LARGE SCALE GENOMIC DNA]</scope>
    <source>
        <strain evidence="15 16">TSV85</strain>
    </source>
</reference>
<evidence type="ECO:0000259" key="13">
    <source>
        <dbReference type="Pfam" id="PF00725"/>
    </source>
</evidence>
<evidence type="ECO:0000313" key="16">
    <source>
        <dbReference type="Proteomes" id="UP000062788"/>
    </source>
</evidence>
<dbReference type="Pfam" id="PF00725">
    <property type="entry name" value="3HCDH"/>
    <property type="match status" value="1"/>
</dbReference>
<dbReference type="Pfam" id="PF02737">
    <property type="entry name" value="3HCDH_N"/>
    <property type="match status" value="1"/>
</dbReference>
<evidence type="ECO:0000256" key="6">
    <source>
        <dbReference type="ARBA" id="ARBA00022963"/>
    </source>
</evidence>
<dbReference type="InterPro" id="IPR008927">
    <property type="entry name" value="6-PGluconate_DH-like_C_sf"/>
</dbReference>
<evidence type="ECO:0000256" key="10">
    <source>
        <dbReference type="ARBA" id="ARBA00023239"/>
    </source>
</evidence>
<dbReference type="Gene3D" id="1.10.1040.50">
    <property type="match status" value="1"/>
</dbReference>
<dbReference type="PANTHER" id="PTHR43612:SF3">
    <property type="entry name" value="TRIFUNCTIONAL ENZYME SUBUNIT ALPHA, MITOCHONDRIAL"/>
    <property type="match status" value="1"/>
</dbReference>
<sequence>MTTHAIHTELDHDGILTVTIDLPGRSMNVLDDAFAGAFAAVLARIEADQAVNGAVITSGKADFIAGADIDRLYAIDTPQQAMQLADDYKALLRRIEKSGKPVVAALNGTALGGGYELALACHHRIAIDDAKLQVGLPEVKLGLLPGGGGTQRLPRLIGIQRALPLLLEGKTLRAEKALAEGLIDALAANRDELLASAKAWARANPKPVQPWDRKDFRIPGGDSKHPGVVQVFSIAPAIASAKTQRLYPAATDILSCVFEGCLLDIDNGLRVESRYFAHAATSQVCRNMIGTFWYQLNALKKGASRPAGVPASRVGKLGVLGAGMMGAGIAYAAAKAGIDVVLKDVSKEAAEKGRDYSAQLLDKAIAKRRSTPQKKEALLARIHPSADAADLAGCDLIIEAVFEDRDLKARVTQEAEAVMAPDGVFASNTSTLPITGLAEASSRAERFVGIHFFSPVDKMPLVEIIRGAKTSPETIARAFDFVLQIGKTPIVVNDGRGFYTSRVFSRYIAEGARLVAEGQNPRRVDMAAVKAGMPVGPLTVLDEVSLTLPLAIMTQTQKDLGDAYQPSGAEDTLRTLVELGRTGKKDGRGIYDYSAGGKRVWPELSRHFAPQAPLDEHEIAERVLFAQALEAVRAFDEQIVTKVADANIGSVFALGFCPQHGGVLQYINAYGVKAFVARAQALAQRYGERFAPPASLLDMAERGAVFAD</sequence>
<dbReference type="CDD" id="cd06558">
    <property type="entry name" value="crotonase-like"/>
    <property type="match status" value="1"/>
</dbReference>
<keyword evidence="6" id="KW-0442">Lipid degradation</keyword>
<dbReference type="GO" id="GO:0070403">
    <property type="term" value="F:NAD+ binding"/>
    <property type="evidence" value="ECO:0007669"/>
    <property type="project" value="InterPro"/>
</dbReference>